<dbReference type="InterPro" id="IPR029063">
    <property type="entry name" value="SAM-dependent_MTases_sf"/>
</dbReference>
<evidence type="ECO:0000313" key="3">
    <source>
        <dbReference type="EMBL" id="NLZ24723.1"/>
    </source>
</evidence>
<dbReference type="AlphaFoldDB" id="A0A847VDW5"/>
<dbReference type="InterPro" id="IPR029044">
    <property type="entry name" value="Nucleotide-diphossugar_trans"/>
</dbReference>
<dbReference type="PANTHER" id="PTHR43179:SF7">
    <property type="entry name" value="RHAMNOSYLTRANSFERASE WBBL"/>
    <property type="match status" value="1"/>
</dbReference>
<comment type="caution">
    <text evidence="3">The sequence shown here is derived from an EMBL/GenBank/DDBJ whole genome shotgun (WGS) entry which is preliminary data.</text>
</comment>
<dbReference type="Gene3D" id="3.90.550.10">
    <property type="entry name" value="Spore Coat Polysaccharide Biosynthesis Protein SpsA, Chain A"/>
    <property type="match status" value="2"/>
</dbReference>
<dbReference type="CDD" id="cd04186">
    <property type="entry name" value="GT_2_like_c"/>
    <property type="match status" value="1"/>
</dbReference>
<organism evidence="3 4">
    <name type="scientific">Candidatus Dojkabacteria bacterium</name>
    <dbReference type="NCBI Taxonomy" id="2099670"/>
    <lineage>
        <taxon>Bacteria</taxon>
        <taxon>Candidatus Dojkabacteria</taxon>
    </lineage>
</organism>
<dbReference type="Pfam" id="PF13578">
    <property type="entry name" value="Methyltransf_24"/>
    <property type="match status" value="1"/>
</dbReference>
<dbReference type="Pfam" id="PF00535">
    <property type="entry name" value="Glycos_transf_2"/>
    <property type="match status" value="2"/>
</dbReference>
<dbReference type="Proteomes" id="UP000564033">
    <property type="component" value="Unassembled WGS sequence"/>
</dbReference>
<feature type="domain" description="Glycosyltransferase 2-like" evidence="2">
    <location>
        <begin position="634"/>
        <end position="761"/>
    </location>
</feature>
<reference evidence="3 4" key="1">
    <citation type="journal article" date="2020" name="Biotechnol. Biofuels">
        <title>New insights from the biogas microbiome by comprehensive genome-resolved metagenomics of nearly 1600 species originating from multiple anaerobic digesters.</title>
        <authorList>
            <person name="Campanaro S."/>
            <person name="Treu L."/>
            <person name="Rodriguez-R L.M."/>
            <person name="Kovalovszki A."/>
            <person name="Ziels R.M."/>
            <person name="Maus I."/>
            <person name="Zhu X."/>
            <person name="Kougias P.G."/>
            <person name="Basile A."/>
            <person name="Luo G."/>
            <person name="Schluter A."/>
            <person name="Konstantinidis K.T."/>
            <person name="Angelidaki I."/>
        </authorList>
    </citation>
    <scope>NUCLEOTIDE SEQUENCE [LARGE SCALE GENOMIC DNA]</scope>
    <source>
        <strain evidence="3">AS19jrsBPTG_9</strain>
    </source>
</reference>
<gene>
    <name evidence="3" type="ORF">GX888_03210</name>
</gene>
<feature type="domain" description="Glycosyltransferase 2-like" evidence="2">
    <location>
        <begin position="379"/>
        <end position="487"/>
    </location>
</feature>
<feature type="coiled-coil region" evidence="1">
    <location>
        <begin position="227"/>
        <end position="282"/>
    </location>
</feature>
<keyword evidence="1" id="KW-0175">Coiled coil</keyword>
<evidence type="ECO:0000256" key="1">
    <source>
        <dbReference type="SAM" id="Coils"/>
    </source>
</evidence>
<sequence length="910" mass="107045">MSKTKNWELHKPNLEFISELPIKSSAWSGHYFFAYDLVANIKPKVIVELGTHKGNSLFSFAQAIKDLNLKTELHAIDTWEGDEHAGYYKEDVYEKFLKIKEKYYKDVNIIPHKMYFDEAVDNFKNNSIDILHIDGLHTYEAVKHDYENWLPKVNKKTGIILLHDVCEKRDDFGVYKLWDELKKQFKNTLTFEHYHGLGVLFLGDMPAKKRNLLEDFLIPFYQNKSKIEDQATEITDKEKHITNLEEVKNTLVEEKNRLEIVNNNLEEEKKKIEEEKNALIPDALEFREFKETKIWKGLSMYRKIKKYTKNFFINIYRDGPITTFKRIFKRICQIVRYRKEKRIDKNRYKYWVKKNKITNVRRKEIKKELENLVYKPLISIVMPVYNVDIKWIKEAIESITKQIYTNWELCIADDASTNTELIEYLKTISNHPKIKVAFREKNGHISEASNSALELATGEFVALMDNDDIIYPHALAEVVKVLNKKKDTDLIYSDEDKLTMKGERVEPFFKPDWSPDLFMSTNYLCHLTVIRKKLIDRVKGFRKGYEGSQDYDLFLRITEKTNNIEHIPDILYSWRRIPGSTAAVYDNKGYANKTSIKALKDAVKRRNLDATVHKGLFPGSFRVKYNIKDNPLVSILIPTKDKYEYIERCISSLLERTTYNNYEVLIIDTGSTEKETLNYYKTLKDIPKIRFLYWKKKFNYSAVNNFGVKYSKGEYILLLNNDTEVITPDWIEGMLEHAQREEIGAVGVKLYYPNNTIQHAGVVLGIGGSNKEESIAAHIMSGFSREIIGIPYARDLIRNYSAVTAACLMISREKYEKIGKLNEKLRIAFNDVDFNLKLMEEGYNNIFTPYVELYHHESISVGKPQLGTRDMEEFKKEINYMKKKWNKYIINDPFYNRNLTWKNLNCDIRA</sequence>
<dbReference type="PANTHER" id="PTHR43179">
    <property type="entry name" value="RHAMNOSYLTRANSFERASE WBBL"/>
    <property type="match status" value="1"/>
</dbReference>
<dbReference type="CDD" id="cd04184">
    <property type="entry name" value="GT2_RfbC_Mx_like"/>
    <property type="match status" value="1"/>
</dbReference>
<dbReference type="Gene3D" id="3.40.50.150">
    <property type="entry name" value="Vaccinia Virus protein VP39"/>
    <property type="match status" value="1"/>
</dbReference>
<dbReference type="GO" id="GO:0016757">
    <property type="term" value="F:glycosyltransferase activity"/>
    <property type="evidence" value="ECO:0007669"/>
    <property type="project" value="UniProtKB-KW"/>
</dbReference>
<protein>
    <submittedName>
        <fullName evidence="3">Glycosyltransferase</fullName>
    </submittedName>
</protein>
<name>A0A847VDW5_9BACT</name>
<evidence type="ECO:0000313" key="4">
    <source>
        <dbReference type="Proteomes" id="UP000564033"/>
    </source>
</evidence>
<keyword evidence="3" id="KW-0808">Transferase</keyword>
<dbReference type="SUPFAM" id="SSF53448">
    <property type="entry name" value="Nucleotide-diphospho-sugar transferases"/>
    <property type="match status" value="2"/>
</dbReference>
<dbReference type="EMBL" id="JAAZIL010000081">
    <property type="protein sequence ID" value="NLZ24723.1"/>
    <property type="molecule type" value="Genomic_DNA"/>
</dbReference>
<dbReference type="SUPFAM" id="SSF53335">
    <property type="entry name" value="S-adenosyl-L-methionine-dependent methyltransferases"/>
    <property type="match status" value="1"/>
</dbReference>
<accession>A0A847VDW5</accession>
<dbReference type="InterPro" id="IPR001173">
    <property type="entry name" value="Glyco_trans_2-like"/>
</dbReference>
<evidence type="ECO:0000259" key="2">
    <source>
        <dbReference type="Pfam" id="PF00535"/>
    </source>
</evidence>
<proteinExistence type="predicted"/>